<organism evidence="4 5">
    <name type="scientific">Plasmodiophora brassicae</name>
    <name type="common">Clubroot disease agent</name>
    <dbReference type="NCBI Taxonomy" id="37360"/>
    <lineage>
        <taxon>Eukaryota</taxon>
        <taxon>Sar</taxon>
        <taxon>Rhizaria</taxon>
        <taxon>Endomyxa</taxon>
        <taxon>Phytomyxea</taxon>
        <taxon>Plasmodiophorida</taxon>
        <taxon>Plasmodiophoridae</taxon>
        <taxon>Plasmodiophora</taxon>
    </lineage>
</organism>
<feature type="compositionally biased region" description="Pro residues" evidence="1">
    <location>
        <begin position="134"/>
        <end position="144"/>
    </location>
</feature>
<sequence length="144" mass="15676">MSVAVRYAFVLLLAASVCLAEQPERDLRGRLTGLLQRIDKERVTALIKSAKQFLSAQYDRALLARDRVANTLAAKFLPDNLTESEKASLKRQAIIAVIVSSVAGGVAGHVTGTWLRKRLRKVAPRSNTTESESPVPPNNDVPAN</sequence>
<gene>
    <name evidence="4" type="ORF">PBRA_007519</name>
</gene>
<keyword evidence="2" id="KW-0812">Transmembrane</keyword>
<protein>
    <recommendedName>
        <fullName evidence="6">Secreted protein</fullName>
    </recommendedName>
</protein>
<evidence type="ECO:0000256" key="1">
    <source>
        <dbReference type="SAM" id="MobiDB-lite"/>
    </source>
</evidence>
<keyword evidence="2" id="KW-0472">Membrane</keyword>
<dbReference type="AlphaFoldDB" id="A0A0G4IWU9"/>
<feature type="transmembrane region" description="Helical" evidence="2">
    <location>
        <begin position="93"/>
        <end position="115"/>
    </location>
</feature>
<feature type="region of interest" description="Disordered" evidence="1">
    <location>
        <begin position="121"/>
        <end position="144"/>
    </location>
</feature>
<keyword evidence="3" id="KW-0732">Signal</keyword>
<evidence type="ECO:0008006" key="6">
    <source>
        <dbReference type="Google" id="ProtNLM"/>
    </source>
</evidence>
<evidence type="ECO:0000256" key="2">
    <source>
        <dbReference type="SAM" id="Phobius"/>
    </source>
</evidence>
<reference evidence="4 5" key="1">
    <citation type="submission" date="2015-02" db="EMBL/GenBank/DDBJ databases">
        <authorList>
            <person name="Chooi Y.-H."/>
        </authorList>
    </citation>
    <scope>NUCLEOTIDE SEQUENCE [LARGE SCALE GENOMIC DNA]</scope>
    <source>
        <strain evidence="4">E3</strain>
    </source>
</reference>
<feature type="chain" id="PRO_5005193557" description="Secreted protein" evidence="3">
    <location>
        <begin position="21"/>
        <end position="144"/>
    </location>
</feature>
<proteinExistence type="predicted"/>
<feature type="signal peptide" evidence="3">
    <location>
        <begin position="1"/>
        <end position="20"/>
    </location>
</feature>
<evidence type="ECO:0000256" key="3">
    <source>
        <dbReference type="SAM" id="SignalP"/>
    </source>
</evidence>
<dbReference type="EMBL" id="CDSF01000093">
    <property type="protein sequence ID" value="CEO99785.1"/>
    <property type="molecule type" value="Genomic_DNA"/>
</dbReference>
<dbReference type="Proteomes" id="UP000039324">
    <property type="component" value="Unassembled WGS sequence"/>
</dbReference>
<name>A0A0G4IWU9_PLABS</name>
<accession>A0A0G4IWU9</accession>
<keyword evidence="2" id="KW-1133">Transmembrane helix</keyword>
<evidence type="ECO:0000313" key="5">
    <source>
        <dbReference type="Proteomes" id="UP000039324"/>
    </source>
</evidence>
<evidence type="ECO:0000313" key="4">
    <source>
        <dbReference type="EMBL" id="CEO99785.1"/>
    </source>
</evidence>
<keyword evidence="5" id="KW-1185">Reference proteome</keyword>